<organism evidence="31 32">
    <name type="scientific">Scophthalmus maximus</name>
    <name type="common">Turbot</name>
    <name type="synonym">Psetta maxima</name>
    <dbReference type="NCBI Taxonomy" id="52904"/>
    <lineage>
        <taxon>Eukaryota</taxon>
        <taxon>Metazoa</taxon>
        <taxon>Chordata</taxon>
        <taxon>Craniata</taxon>
        <taxon>Vertebrata</taxon>
        <taxon>Euteleostomi</taxon>
        <taxon>Actinopterygii</taxon>
        <taxon>Neopterygii</taxon>
        <taxon>Teleostei</taxon>
        <taxon>Neoteleostei</taxon>
        <taxon>Acanthomorphata</taxon>
        <taxon>Carangaria</taxon>
        <taxon>Pleuronectiformes</taxon>
        <taxon>Pleuronectoidei</taxon>
        <taxon>Scophthalmidae</taxon>
        <taxon>Scophthalmus</taxon>
    </lineage>
</organism>
<dbReference type="PROSITE" id="PS50026">
    <property type="entry name" value="EGF_3"/>
    <property type="match status" value="2"/>
</dbReference>
<proteinExistence type="inferred from homology"/>
<feature type="transmembrane region" description="Helical" evidence="27">
    <location>
        <begin position="154"/>
        <end position="175"/>
    </location>
</feature>
<protein>
    <recommendedName>
        <fullName evidence="5">5-hydroxytryptamine receptor 1B</fullName>
    </recommendedName>
    <alternativeName>
        <fullName evidence="21">Interphotoreceptor matrix proteoglycan 1</fullName>
    </alternativeName>
    <alternativeName>
        <fullName evidence="20">Serotonin receptor 1B</fullName>
    </alternativeName>
    <alternativeName>
        <fullName evidence="22">Sialoprotein associated with cones and rods</fullName>
    </alternativeName>
</protein>
<dbReference type="InterPro" id="IPR000276">
    <property type="entry name" value="GPCR_Rhodpsn"/>
</dbReference>
<evidence type="ECO:0000256" key="25">
    <source>
        <dbReference type="RuleBase" id="RU000688"/>
    </source>
</evidence>
<evidence type="ECO:0000256" key="10">
    <source>
        <dbReference type="ARBA" id="ARBA00022729"/>
    </source>
</evidence>
<feature type="compositionally biased region" description="Acidic residues" evidence="26">
    <location>
        <begin position="1066"/>
        <end position="1075"/>
    </location>
</feature>
<keyword evidence="10" id="KW-0732">Signal</keyword>
<evidence type="ECO:0000256" key="27">
    <source>
        <dbReference type="SAM" id="Phobius"/>
    </source>
</evidence>
<evidence type="ECO:0000256" key="2">
    <source>
        <dbReference type="ARBA" id="ARBA00004437"/>
    </source>
</evidence>
<dbReference type="PANTHER" id="PTHR12199">
    <property type="entry name" value="INTERPHOTORECEPTOR MATRIX PROTEOGLYCAN"/>
    <property type="match status" value="1"/>
</dbReference>
<dbReference type="InterPro" id="IPR036364">
    <property type="entry name" value="SEA_dom_sf"/>
</dbReference>
<feature type="domain" description="G-protein coupled receptors family 1 profile" evidence="30">
    <location>
        <begin position="54"/>
        <end position="354"/>
    </location>
</feature>
<keyword evidence="9 25" id="KW-0812">Transmembrane</keyword>
<dbReference type="Gene3D" id="3.30.70.960">
    <property type="entry name" value="SEA domain"/>
    <property type="match status" value="1"/>
</dbReference>
<dbReference type="Pfam" id="PF00001">
    <property type="entry name" value="7tm_1"/>
    <property type="match status" value="1"/>
</dbReference>
<dbReference type="GO" id="GO:0050795">
    <property type="term" value="P:regulation of behavior"/>
    <property type="evidence" value="ECO:0007669"/>
    <property type="project" value="InterPro"/>
</dbReference>
<evidence type="ECO:0000256" key="16">
    <source>
        <dbReference type="ARBA" id="ARBA00023180"/>
    </source>
</evidence>
<keyword evidence="14 27" id="KW-0472">Membrane</keyword>
<evidence type="ECO:0000256" key="26">
    <source>
        <dbReference type="SAM" id="MobiDB-lite"/>
    </source>
</evidence>
<dbReference type="SUPFAM" id="SSF81321">
    <property type="entry name" value="Family A G protein-coupled receptor-like"/>
    <property type="match status" value="1"/>
</dbReference>
<keyword evidence="25" id="KW-0297">G-protein coupled receptor</keyword>
<dbReference type="GO" id="GO:0001750">
    <property type="term" value="C:photoreceptor outer segment"/>
    <property type="evidence" value="ECO:0007669"/>
    <property type="project" value="UniProtKB-SubCell"/>
</dbReference>
<evidence type="ECO:0000256" key="20">
    <source>
        <dbReference type="ARBA" id="ARBA00032311"/>
    </source>
</evidence>
<dbReference type="InterPro" id="IPR039861">
    <property type="entry name" value="IMPG"/>
</dbReference>
<evidence type="ECO:0000259" key="30">
    <source>
        <dbReference type="PROSITE" id="PS50262"/>
    </source>
</evidence>
<feature type="transmembrane region" description="Helical" evidence="27">
    <location>
        <begin position="74"/>
        <end position="100"/>
    </location>
</feature>
<keyword evidence="17" id="KW-0966">Cell projection</keyword>
<dbReference type="SMART" id="SM01381">
    <property type="entry name" value="7TM_GPCR_Srsx"/>
    <property type="match status" value="1"/>
</dbReference>
<evidence type="ECO:0000256" key="22">
    <source>
        <dbReference type="ARBA" id="ARBA00042018"/>
    </source>
</evidence>
<evidence type="ECO:0000256" key="23">
    <source>
        <dbReference type="ARBA" id="ARBA00045407"/>
    </source>
</evidence>
<feature type="region of interest" description="Disordered" evidence="26">
    <location>
        <begin position="906"/>
        <end position="1095"/>
    </location>
</feature>
<name>A0A6A4TQM3_SCOMX</name>
<evidence type="ECO:0000256" key="4">
    <source>
        <dbReference type="ARBA" id="ARBA00004593"/>
    </source>
</evidence>
<keyword evidence="11" id="KW-0677">Repeat</keyword>
<dbReference type="Proteomes" id="UP000438429">
    <property type="component" value="Unassembled WGS sequence"/>
</dbReference>
<comment type="similarity">
    <text evidence="25">Belongs to the G-protein coupled receptor 1 family.</text>
</comment>
<keyword evidence="18" id="KW-0373">Hyaluronic acid</keyword>
<evidence type="ECO:0000256" key="12">
    <source>
        <dbReference type="ARBA" id="ARBA00022981"/>
    </source>
</evidence>
<keyword evidence="6" id="KW-0964">Secreted</keyword>
<keyword evidence="25" id="KW-0807">Transducer</keyword>
<evidence type="ECO:0000256" key="21">
    <source>
        <dbReference type="ARBA" id="ARBA00040753"/>
    </source>
</evidence>
<sequence length="1464" mass="162907">MERSGLVATTQLVNATNDSFNAAPSAVDGSAQGLASQISLAAILSAITLATTLSNAFVIATISQSKKLQTPANFLIASLAVTDLLVSILVMPICVLYTVIHTWTLGQVVCDIWLSSDITCCTASILHLCVIALDRYWAITDAVDYSKKRTPGRAAGMVATAWVIAISISLPPLFWRQVKAEELTSCGVNTDHIFYTIYSTFGAFYIPTLLLIALYGRIYVEARKRILKQSPKKVGKRLTSAHLAANSPGSMASTSSKCGRQDAAFSDSGSSASDNQVKVTLSDALLEKKRISAARERKATKTLGIILGAYIVCWLPFFIYTLVVATCDTCFNPELFDFFTWLGYLNSLINPIIYTMSNEDFKKAFQKLVRFRQRRTRAEWSDRLSQFNKSSTPIEKNLFKLQPAEPQKTEMRPVSLSSNGTQSVVDLFREKKLIFFHAKEDIVYFQVQDVVMYLCCYMTIDLQDLGFSGLRDVKYRHFLEASRRVRHTTYVRAEQGGHRTKRSALYNTGVKVCPQETMKAVMSSHRAYYKLRDIHYMSLGDVDVMTLDEAPELINTDFMDTHTEKTLDMLKLHANIFCPREMDIGKAENKTSIKFSDLSSVCQEAIWEAFRIFLDRVPNSEEYRAWVYTCQHENLCMDDLAQNFSSSQEHQELVARRVAELADSEGWVQAFLLHFASNVSFLCVFSRFFQNTKHAKQLMTEDANMIKENYQEYIVEFSVTMVDPSYSELLRDPKAPHYNDVTRELTDRLIQVFKKVPGFKEIRVLGFRTEDVSVRYAVVFNGETELSDDPESLEVPETETDEDLNAPKLKKIIAKALKQEPSLPLDIHTLSFEAVTTIYPVAELGINSFESVVSEDDTTKTPADDDTPSYGFFPTVAVVENSMEASTITPVTHTVVPVLPNVPQEATDSVVTDESPLMAPVEEGSTADPSTEQQEEEEEEEEMPVLEQEDRGEAEPEDLGTDEPEPADSEPEEVMSDNSGEANVDVPESTDPRDAEMPVIEAAVPDSIPPAHEDNAPSIESGEAPEDRDESNGGNSGTSPVSTDVPAENSNIQEDEGQTHSGTEAEVTEPVEDESGSGFPSESDERPYESTAAPAMRQASTPLMVTLDKSKELVVFFSLRVTNMMFSDDLFNKSSPEYKSLENTFLELLLPYLESNLTGFKELEILNFRNGSVVVNSKMKLDKPVPYNVTEAVHCVLEDFCSAASKRLDIKIDSRFLEVEPADQGDPCKFLACNEFSRCVVNSWTDEAECLCDPGYSTENGLPCQSTCTLQPDYCLNGGLCEIIPGHGATCRCPVGKFWHYHGKHCNELVTIPVDPQLIITCLVGSLCLVCAVIGILMFINKKCIRPKKAVTLVHTLAPYAFENTLRVNPVFENDDGVLSQVSTLPCPSSSASSQSQQSEQEYFATIENIHLSIEVHCAVQHRRLTKATNLKPSTHIKQCAVTNSSSNMLQLTNHLLAFIFVSY</sequence>
<keyword evidence="8" id="KW-0358">Heparin-binding</keyword>
<dbReference type="GO" id="GO:0008201">
    <property type="term" value="F:heparin binding"/>
    <property type="evidence" value="ECO:0007669"/>
    <property type="project" value="UniProtKB-KW"/>
</dbReference>
<accession>A0A6A4TQM3</accession>
<dbReference type="PRINTS" id="PR00237">
    <property type="entry name" value="GPCRRHODOPSN"/>
</dbReference>
<feature type="domain" description="SEA" evidence="28">
    <location>
        <begin position="711"/>
        <end position="824"/>
    </location>
</feature>
<feature type="compositionally biased region" description="Polar residues" evidence="26">
    <location>
        <begin position="247"/>
        <end position="258"/>
    </location>
</feature>
<dbReference type="SUPFAM" id="SSF82671">
    <property type="entry name" value="SEA domain"/>
    <property type="match status" value="2"/>
</dbReference>
<evidence type="ECO:0000256" key="15">
    <source>
        <dbReference type="ARBA" id="ARBA00023170"/>
    </source>
</evidence>
<evidence type="ECO:0000256" key="9">
    <source>
        <dbReference type="ARBA" id="ARBA00022692"/>
    </source>
</evidence>
<feature type="transmembrane region" description="Helical" evidence="27">
    <location>
        <begin position="112"/>
        <end position="133"/>
    </location>
</feature>
<evidence type="ECO:0000256" key="24">
    <source>
        <dbReference type="PROSITE-ProRule" id="PRU00076"/>
    </source>
</evidence>
<dbReference type="InterPro" id="IPR000742">
    <property type="entry name" value="EGF"/>
</dbReference>
<evidence type="ECO:0000256" key="6">
    <source>
        <dbReference type="ARBA" id="ARBA00022525"/>
    </source>
</evidence>
<evidence type="ECO:0000256" key="1">
    <source>
        <dbReference type="ARBA" id="ARBA00004370"/>
    </source>
</evidence>
<comment type="caution">
    <text evidence="31">The sequence shown here is derived from an EMBL/GenBank/DDBJ whole genome shotgun (WGS) entry which is preliminary data.</text>
</comment>
<feature type="compositionally biased region" description="Acidic residues" evidence="26">
    <location>
        <begin position="955"/>
        <end position="975"/>
    </location>
</feature>
<feature type="transmembrane region" description="Helical" evidence="27">
    <location>
        <begin position="38"/>
        <end position="62"/>
    </location>
</feature>
<dbReference type="Pfam" id="PF01390">
    <property type="entry name" value="SEA"/>
    <property type="match status" value="2"/>
</dbReference>
<evidence type="ECO:0000313" key="31">
    <source>
        <dbReference type="EMBL" id="KAF0044312.1"/>
    </source>
</evidence>
<dbReference type="GO" id="GO:0046849">
    <property type="term" value="P:bone remodeling"/>
    <property type="evidence" value="ECO:0007669"/>
    <property type="project" value="InterPro"/>
</dbReference>
<evidence type="ECO:0000256" key="17">
    <source>
        <dbReference type="ARBA" id="ARBA00023273"/>
    </source>
</evidence>
<dbReference type="GO" id="GO:0033165">
    <property type="term" value="C:interphotoreceptor matrix"/>
    <property type="evidence" value="ECO:0007669"/>
    <property type="project" value="UniProtKB-SubCell"/>
</dbReference>
<dbReference type="PROSITE" id="PS50024">
    <property type="entry name" value="SEA"/>
    <property type="match status" value="2"/>
</dbReference>
<evidence type="ECO:0000313" key="32">
    <source>
        <dbReference type="Proteomes" id="UP000438429"/>
    </source>
</evidence>
<feature type="domain" description="EGF-like" evidence="29">
    <location>
        <begin position="1265"/>
        <end position="1307"/>
    </location>
</feature>
<feature type="domain" description="EGF-like" evidence="29">
    <location>
        <begin position="1224"/>
        <end position="1262"/>
    </location>
</feature>
<evidence type="ECO:0000256" key="7">
    <source>
        <dbReference type="ARBA" id="ARBA00022530"/>
    </source>
</evidence>
<evidence type="ECO:0000256" key="11">
    <source>
        <dbReference type="ARBA" id="ARBA00022737"/>
    </source>
</evidence>
<feature type="domain" description="SEA" evidence="28">
    <location>
        <begin position="1111"/>
        <end position="1224"/>
    </location>
</feature>
<dbReference type="GO" id="GO:0007601">
    <property type="term" value="P:visual perception"/>
    <property type="evidence" value="ECO:0007669"/>
    <property type="project" value="InterPro"/>
</dbReference>
<dbReference type="InterPro" id="IPR002147">
    <property type="entry name" value="5HT1B_rcpt"/>
</dbReference>
<dbReference type="GO" id="GO:0005886">
    <property type="term" value="C:plasma membrane"/>
    <property type="evidence" value="ECO:0007669"/>
    <property type="project" value="InterPro"/>
</dbReference>
<keyword evidence="24" id="KW-1015">Disulfide bond</keyword>
<comment type="subcellular location">
    <subcellularLocation>
        <location evidence="3">Cell projection</location>
        <location evidence="3">Cilium</location>
        <location evidence="3">Photoreceptor outer segment</location>
    </subcellularLocation>
    <subcellularLocation>
        <location evidence="1">Membrane</location>
    </subcellularLocation>
    <subcellularLocation>
        <location evidence="2">Photoreceptor inner segment</location>
    </subcellularLocation>
    <subcellularLocation>
        <location evidence="4">Secreted</location>
        <location evidence="4">Extracellular space</location>
        <location evidence="4">Extracellular matrix</location>
        <location evidence="4">Interphotoreceptor matrix</location>
    </subcellularLocation>
</comment>
<keyword evidence="12" id="KW-0730">Sialic acid</keyword>
<dbReference type="PANTHER" id="PTHR12199:SF3">
    <property type="entry name" value="INTERPHOTORECEPTOR MATRIX PROTEOGLYCAN 1"/>
    <property type="match status" value="1"/>
</dbReference>
<dbReference type="GO" id="GO:0042310">
    <property type="term" value="P:vasoconstriction"/>
    <property type="evidence" value="ECO:0007669"/>
    <property type="project" value="InterPro"/>
</dbReference>
<reference evidence="31 32" key="1">
    <citation type="submission" date="2019-06" db="EMBL/GenBank/DDBJ databases">
        <title>Draft genomes of female and male turbot (Scophthalmus maximus).</title>
        <authorList>
            <person name="Xu H."/>
            <person name="Xu X.-W."/>
            <person name="Shao C."/>
            <person name="Chen S."/>
        </authorList>
    </citation>
    <scope>NUCLEOTIDE SEQUENCE [LARGE SCALE GENOMIC DNA]</scope>
    <source>
        <strain evidence="31">Ysfricsl-2016a</strain>
        <tissue evidence="31">Blood</tissue>
    </source>
</reference>
<dbReference type="CDD" id="cd15333">
    <property type="entry name" value="7tmA_5-HT1B_1D"/>
    <property type="match status" value="1"/>
</dbReference>
<evidence type="ECO:0000256" key="3">
    <source>
        <dbReference type="ARBA" id="ARBA00004504"/>
    </source>
</evidence>
<keyword evidence="7" id="KW-0272">Extracellular matrix</keyword>
<dbReference type="PROSITE" id="PS00237">
    <property type="entry name" value="G_PROTEIN_RECEP_F1_1"/>
    <property type="match status" value="1"/>
</dbReference>
<dbReference type="GO" id="GO:0001917">
    <property type="term" value="C:photoreceptor inner segment"/>
    <property type="evidence" value="ECO:0007669"/>
    <property type="project" value="UniProtKB-SubCell"/>
</dbReference>
<dbReference type="InterPro" id="IPR000082">
    <property type="entry name" value="SEA_dom"/>
</dbReference>
<feature type="compositionally biased region" description="Low complexity" evidence="26">
    <location>
        <begin position="262"/>
        <end position="274"/>
    </location>
</feature>
<evidence type="ECO:0000256" key="13">
    <source>
        <dbReference type="ARBA" id="ARBA00022989"/>
    </source>
</evidence>
<dbReference type="Gene3D" id="1.20.1070.10">
    <property type="entry name" value="Rhodopsin 7-helix transmembrane proteins"/>
    <property type="match status" value="1"/>
</dbReference>
<dbReference type="GO" id="GO:0007268">
    <property type="term" value="P:chemical synaptic transmission"/>
    <property type="evidence" value="ECO:0007669"/>
    <property type="project" value="InterPro"/>
</dbReference>
<feature type="region of interest" description="Disordered" evidence="26">
    <location>
        <begin position="245"/>
        <end position="274"/>
    </location>
</feature>
<feature type="compositionally biased region" description="Polar residues" evidence="26">
    <location>
        <begin position="1037"/>
        <end position="1052"/>
    </location>
</feature>
<comment type="function">
    <text evidence="23">Chondroitin sulfate-, heparin- and hyaluronan-binding protein. May serve to form a basic macromolecular scaffold comprising the insoluble interphotoreceptor matrix.</text>
</comment>
<evidence type="ECO:0000256" key="19">
    <source>
        <dbReference type="ARBA" id="ARBA00025985"/>
    </source>
</evidence>
<comment type="subunit">
    <text evidence="19">Homodimer. Heterodimer with HTR1D.</text>
</comment>
<evidence type="ECO:0000256" key="8">
    <source>
        <dbReference type="ARBA" id="ARBA00022674"/>
    </source>
</evidence>
<comment type="caution">
    <text evidence="24">Lacks conserved residue(s) required for the propagation of feature annotation.</text>
</comment>
<evidence type="ECO:0000256" key="18">
    <source>
        <dbReference type="ARBA" id="ARBA00023290"/>
    </source>
</evidence>
<feature type="transmembrane region" description="Helical" evidence="27">
    <location>
        <begin position="303"/>
        <end position="323"/>
    </location>
</feature>
<keyword evidence="13 27" id="KW-1133">Transmembrane helix</keyword>
<dbReference type="GO" id="GO:0004993">
    <property type="term" value="F:G protein-coupled serotonin receptor activity"/>
    <property type="evidence" value="ECO:0007669"/>
    <property type="project" value="InterPro"/>
</dbReference>
<evidence type="ECO:0000256" key="14">
    <source>
        <dbReference type="ARBA" id="ARBA00023136"/>
    </source>
</evidence>
<dbReference type="GO" id="GO:0045202">
    <property type="term" value="C:synapse"/>
    <property type="evidence" value="ECO:0007669"/>
    <property type="project" value="GOC"/>
</dbReference>
<dbReference type="SMART" id="SM00200">
    <property type="entry name" value="SEA"/>
    <property type="match status" value="2"/>
</dbReference>
<evidence type="ECO:0000259" key="29">
    <source>
        <dbReference type="PROSITE" id="PS50026"/>
    </source>
</evidence>
<feature type="transmembrane region" description="Helical" evidence="27">
    <location>
        <begin position="1318"/>
        <end position="1340"/>
    </location>
</feature>
<gene>
    <name evidence="31" type="ORF">F2P81_003470</name>
</gene>
<keyword evidence="16" id="KW-0325">Glycoprotein</keyword>
<evidence type="ECO:0000256" key="5">
    <source>
        <dbReference type="ARBA" id="ARBA00017606"/>
    </source>
</evidence>
<feature type="compositionally biased region" description="Acidic residues" evidence="26">
    <location>
        <begin position="933"/>
        <end position="944"/>
    </location>
</feature>
<dbReference type="GO" id="GO:0005540">
    <property type="term" value="F:hyaluronic acid binding"/>
    <property type="evidence" value="ECO:0007669"/>
    <property type="project" value="UniProtKB-KW"/>
</dbReference>
<dbReference type="InterPro" id="IPR017452">
    <property type="entry name" value="GPCR_Rhodpsn_7TM"/>
</dbReference>
<evidence type="ECO:0000259" key="28">
    <source>
        <dbReference type="PROSITE" id="PS50024"/>
    </source>
</evidence>
<feature type="disulfide bond" evidence="24">
    <location>
        <begin position="1233"/>
        <end position="1250"/>
    </location>
</feature>
<feature type="transmembrane region" description="Helical" evidence="27">
    <location>
        <begin position="195"/>
        <end position="220"/>
    </location>
</feature>
<keyword evidence="15 25" id="KW-0675">Receptor</keyword>
<keyword evidence="24" id="KW-0245">EGF-like domain</keyword>
<dbReference type="PROSITE" id="PS50262">
    <property type="entry name" value="G_PROTEIN_RECEP_F1_2"/>
    <property type="match status" value="1"/>
</dbReference>
<dbReference type="PRINTS" id="PR00513">
    <property type="entry name" value="5HT1BRECEPTR"/>
</dbReference>
<dbReference type="EMBL" id="VEVO01000003">
    <property type="protein sequence ID" value="KAF0044312.1"/>
    <property type="molecule type" value="Genomic_DNA"/>
</dbReference>